<comment type="caution">
    <text evidence="3">The sequence shown here is derived from an EMBL/GenBank/DDBJ whole genome shotgun (WGS) entry which is preliminary data.</text>
</comment>
<gene>
    <name evidence="3" type="ORF">A7U60_g3471</name>
</gene>
<sequence>MALDAGFASAFSIRPKWLRDICSIVFSLYYVFHGDKAESKLLRLRELSTLEFLRGTWNKTHNVYLRAISAPFRQAVQIRRQLCLKRPKALEHDRPITAWLFFAGTEDELSQATELILDFPGGGFVAMDPTDHEDRLRAWTRKTGRPVLSVDYGKAPEFPYPFAIEEGFDLYCTLSETSGRVIGMSGTKLNVILSGDSAGGNIAVNVMFKILEAASPDSPLHTLSLPRPIGIALSYAALNFSFGSWAWPSRPTPAPSSVALDESGKLKNIKSSGALLSTSTILPPSAKVIIGSLLGEKRQQGVGLETIPELPFGRELSPNKTVVHQQAHTSLFEQRQAVISALGPEAFQSPLERAEVSKLARTRLTMSSKAGYMHDRIITPSMMWAMCLLYLGKHPPPGVERDYRLSPLLAPSTLLAELPPILLQCGARDPLIDDTVLFGGRVRAAKREHARLQRANSQTSDLPTPPCDGILPGDIPEDDVTVQIFPGWSHGYLQMGVLLPKAKVAIDDIAIWINSTFEWAQQPAVET</sequence>
<dbReference type="PROSITE" id="PS01174">
    <property type="entry name" value="LIPASE_GDXG_SER"/>
    <property type="match status" value="1"/>
</dbReference>
<dbReference type="PANTHER" id="PTHR23025">
    <property type="entry name" value="TRIACYLGLYCEROL LIPASE"/>
    <property type="match status" value="1"/>
</dbReference>
<feature type="active site" evidence="1">
    <location>
        <position position="197"/>
    </location>
</feature>
<dbReference type="InterPro" id="IPR033140">
    <property type="entry name" value="Lipase_GDXG_put_SER_AS"/>
</dbReference>
<dbReference type="Gene3D" id="3.40.50.1820">
    <property type="entry name" value="alpha/beta hydrolase"/>
    <property type="match status" value="2"/>
</dbReference>
<keyword evidence="4" id="KW-1185">Reference proteome</keyword>
<dbReference type="PANTHER" id="PTHR23025:SF3">
    <property type="entry name" value="HORMONE-SENSITIVE LIPASE"/>
    <property type="match status" value="1"/>
</dbReference>
<feature type="domain" description="Alpha/beta hydrolase fold-3" evidence="2">
    <location>
        <begin position="117"/>
        <end position="238"/>
    </location>
</feature>
<evidence type="ECO:0000256" key="1">
    <source>
        <dbReference type="PROSITE-ProRule" id="PRU10038"/>
    </source>
</evidence>
<evidence type="ECO:0000313" key="4">
    <source>
        <dbReference type="Proteomes" id="UP000757232"/>
    </source>
</evidence>
<organism evidence="3 4">
    <name type="scientific">Sanghuangporus baumii</name>
    <name type="common">Phellinus baumii</name>
    <dbReference type="NCBI Taxonomy" id="108892"/>
    <lineage>
        <taxon>Eukaryota</taxon>
        <taxon>Fungi</taxon>
        <taxon>Dikarya</taxon>
        <taxon>Basidiomycota</taxon>
        <taxon>Agaricomycotina</taxon>
        <taxon>Agaricomycetes</taxon>
        <taxon>Hymenochaetales</taxon>
        <taxon>Hymenochaetaceae</taxon>
        <taxon>Sanghuangporus</taxon>
    </lineage>
</organism>
<protein>
    <submittedName>
        <fullName evidence="3">Alpha/beta-hydrolase</fullName>
    </submittedName>
</protein>
<dbReference type="Pfam" id="PF07859">
    <property type="entry name" value="Abhydrolase_3"/>
    <property type="match status" value="2"/>
</dbReference>
<dbReference type="InterPro" id="IPR029058">
    <property type="entry name" value="AB_hydrolase_fold"/>
</dbReference>
<evidence type="ECO:0000259" key="2">
    <source>
        <dbReference type="Pfam" id="PF07859"/>
    </source>
</evidence>
<name>A0A9Q5I0E0_SANBA</name>
<dbReference type="InterPro" id="IPR013094">
    <property type="entry name" value="AB_hydrolase_3"/>
</dbReference>
<dbReference type="OrthoDB" id="5570009at2759"/>
<proteinExistence type="predicted"/>
<dbReference type="GO" id="GO:0005829">
    <property type="term" value="C:cytosol"/>
    <property type="evidence" value="ECO:0007669"/>
    <property type="project" value="TreeGrafter"/>
</dbReference>
<feature type="domain" description="Alpha/beta hydrolase fold-3" evidence="2">
    <location>
        <begin position="369"/>
        <end position="448"/>
    </location>
</feature>
<evidence type="ECO:0000313" key="3">
    <source>
        <dbReference type="EMBL" id="OCB89381.1"/>
    </source>
</evidence>
<dbReference type="GO" id="GO:0004806">
    <property type="term" value="F:triacylglycerol lipase activity"/>
    <property type="evidence" value="ECO:0007669"/>
    <property type="project" value="TreeGrafter"/>
</dbReference>
<accession>A0A9Q5I0E0</accession>
<dbReference type="GO" id="GO:0004771">
    <property type="term" value="F:sterol ester esterase activity"/>
    <property type="evidence" value="ECO:0007669"/>
    <property type="project" value="TreeGrafter"/>
</dbReference>
<dbReference type="Proteomes" id="UP000757232">
    <property type="component" value="Unassembled WGS sequence"/>
</dbReference>
<reference evidence="3" key="1">
    <citation type="submission" date="2016-06" db="EMBL/GenBank/DDBJ databases">
        <title>Draft Genome sequence of the fungus Inonotus baumii.</title>
        <authorList>
            <person name="Zhu H."/>
            <person name="Lin W."/>
        </authorList>
    </citation>
    <scope>NUCLEOTIDE SEQUENCE</scope>
    <source>
        <strain evidence="3">821</strain>
    </source>
</reference>
<dbReference type="SUPFAM" id="SSF53474">
    <property type="entry name" value="alpha/beta-Hydrolases"/>
    <property type="match status" value="1"/>
</dbReference>
<dbReference type="AlphaFoldDB" id="A0A9Q5I0E0"/>
<dbReference type="EMBL" id="LNZH02000157">
    <property type="protein sequence ID" value="OCB89381.1"/>
    <property type="molecule type" value="Genomic_DNA"/>
</dbReference>
<dbReference type="GO" id="GO:0019433">
    <property type="term" value="P:triglyceride catabolic process"/>
    <property type="evidence" value="ECO:0007669"/>
    <property type="project" value="TreeGrafter"/>
</dbReference>